<sequence length="133" mass="14434">MWRCGLLRKFCLLFAFELWAAVVMVTVALPTQVSVMILVFGFSACSGVDGLSLWLGLNKKLCSGGRVVGVVGVVIVVRDVCWGSLGNLSVLFVISEAGLGVCFCVKYSDFCVSHVAMDFWFGIASCYGLWSWS</sequence>
<keyword evidence="1" id="KW-0472">Membrane</keyword>
<evidence type="ECO:0000313" key="3">
    <source>
        <dbReference type="Proteomes" id="UP001415857"/>
    </source>
</evidence>
<evidence type="ECO:0000256" key="1">
    <source>
        <dbReference type="SAM" id="Phobius"/>
    </source>
</evidence>
<accession>A0AAP0X1L6</accession>
<dbReference type="Proteomes" id="UP001415857">
    <property type="component" value="Unassembled WGS sequence"/>
</dbReference>
<dbReference type="AlphaFoldDB" id="A0AAP0X1L6"/>
<keyword evidence="1" id="KW-0812">Transmembrane</keyword>
<feature type="transmembrane region" description="Helical" evidence="1">
    <location>
        <begin position="35"/>
        <end position="55"/>
    </location>
</feature>
<protein>
    <submittedName>
        <fullName evidence="2">Uncharacterized protein</fullName>
    </submittedName>
</protein>
<gene>
    <name evidence="2" type="ORF">L1049_015027</name>
</gene>
<feature type="transmembrane region" description="Helical" evidence="1">
    <location>
        <begin position="12"/>
        <end position="29"/>
    </location>
</feature>
<keyword evidence="1" id="KW-1133">Transmembrane helix</keyword>
<keyword evidence="3" id="KW-1185">Reference proteome</keyword>
<proteinExistence type="predicted"/>
<comment type="caution">
    <text evidence="2">The sequence shown here is derived from an EMBL/GenBank/DDBJ whole genome shotgun (WGS) entry which is preliminary data.</text>
</comment>
<organism evidence="2 3">
    <name type="scientific">Liquidambar formosana</name>
    <name type="common">Formosan gum</name>
    <dbReference type="NCBI Taxonomy" id="63359"/>
    <lineage>
        <taxon>Eukaryota</taxon>
        <taxon>Viridiplantae</taxon>
        <taxon>Streptophyta</taxon>
        <taxon>Embryophyta</taxon>
        <taxon>Tracheophyta</taxon>
        <taxon>Spermatophyta</taxon>
        <taxon>Magnoliopsida</taxon>
        <taxon>eudicotyledons</taxon>
        <taxon>Gunneridae</taxon>
        <taxon>Pentapetalae</taxon>
        <taxon>Saxifragales</taxon>
        <taxon>Altingiaceae</taxon>
        <taxon>Liquidambar</taxon>
    </lineage>
</organism>
<reference evidence="2 3" key="1">
    <citation type="journal article" date="2024" name="Plant J.">
        <title>Genome sequences and population genomics reveal climatic adaptation and genomic divergence between two closely related sweetgum species.</title>
        <authorList>
            <person name="Xu W.Q."/>
            <person name="Ren C.Q."/>
            <person name="Zhang X.Y."/>
            <person name="Comes H.P."/>
            <person name="Liu X.H."/>
            <person name="Li Y.G."/>
            <person name="Kettle C.J."/>
            <person name="Jalonen R."/>
            <person name="Gaisberger H."/>
            <person name="Ma Y.Z."/>
            <person name="Qiu Y.X."/>
        </authorList>
    </citation>
    <scope>NUCLEOTIDE SEQUENCE [LARGE SCALE GENOMIC DNA]</scope>
    <source>
        <strain evidence="2">Hangzhou</strain>
    </source>
</reference>
<feature type="transmembrane region" description="Helical" evidence="1">
    <location>
        <begin position="115"/>
        <end position="132"/>
    </location>
</feature>
<dbReference type="EMBL" id="JBBPBK010000004">
    <property type="protein sequence ID" value="KAK9286627.1"/>
    <property type="molecule type" value="Genomic_DNA"/>
</dbReference>
<evidence type="ECO:0000313" key="2">
    <source>
        <dbReference type="EMBL" id="KAK9286627.1"/>
    </source>
</evidence>
<name>A0AAP0X1L6_LIQFO</name>